<dbReference type="STRING" id="35752.SAMN05421541_106427"/>
<feature type="domain" description="FtsX extracellular" evidence="2">
    <location>
        <begin position="97"/>
        <end position="187"/>
    </location>
</feature>
<keyword evidence="1" id="KW-0812">Transmembrane</keyword>
<dbReference type="RefSeq" id="WP_093615521.1">
    <property type="nucleotide sequence ID" value="NZ_BOMT01000027.1"/>
</dbReference>
<dbReference type="Pfam" id="PF18075">
    <property type="entry name" value="FtsX_ECD"/>
    <property type="match status" value="1"/>
</dbReference>
<evidence type="ECO:0000313" key="4">
    <source>
        <dbReference type="Proteomes" id="UP000199645"/>
    </source>
</evidence>
<feature type="transmembrane region" description="Helical" evidence="1">
    <location>
        <begin position="42"/>
        <end position="62"/>
    </location>
</feature>
<proteinExistence type="predicted"/>
<dbReference type="InterPro" id="IPR040690">
    <property type="entry name" value="FtsX_ECD"/>
</dbReference>
<accession>A0A1I2GDS0</accession>
<protein>
    <recommendedName>
        <fullName evidence="2">FtsX extracellular domain-containing protein</fullName>
    </recommendedName>
</protein>
<keyword evidence="4" id="KW-1185">Reference proteome</keyword>
<dbReference type="EMBL" id="FONV01000006">
    <property type="protein sequence ID" value="SFF15130.1"/>
    <property type="molecule type" value="Genomic_DNA"/>
</dbReference>
<keyword evidence="1" id="KW-1133">Transmembrane helix</keyword>
<dbReference type="AlphaFoldDB" id="A0A1I2GDS0"/>
<dbReference type="Proteomes" id="UP000199645">
    <property type="component" value="Unassembled WGS sequence"/>
</dbReference>
<dbReference type="Gene3D" id="3.30.70.3040">
    <property type="match status" value="1"/>
</dbReference>
<evidence type="ECO:0000259" key="2">
    <source>
        <dbReference type="Pfam" id="PF18075"/>
    </source>
</evidence>
<reference evidence="3 4" key="1">
    <citation type="submission" date="2016-10" db="EMBL/GenBank/DDBJ databases">
        <authorList>
            <person name="de Groot N.N."/>
        </authorList>
    </citation>
    <scope>NUCLEOTIDE SEQUENCE [LARGE SCALE GENOMIC DNA]</scope>
    <source>
        <strain evidence="3 4">DSM 43019</strain>
    </source>
</reference>
<evidence type="ECO:0000256" key="1">
    <source>
        <dbReference type="SAM" id="Phobius"/>
    </source>
</evidence>
<sequence>MDGHLRDRFDEAVAGDPGLAPGALARAAMAEGGRIRRRRTGLTAAGAAVLVVAAGGLAVANLPRDAGPPPVTIAAAMLPAPASSCSVEPVEEGATDLAVFLGTAATERQRAAVEAAVHGDTRIGAVVFESRQSAHQRFVSLWADNPELVAAIDASQFPDSFRLRLVAAEQDAAVRARLAAMPGVEQIIGHRCPVDAPVGGLW</sequence>
<name>A0A1I2GDS0_9ACTN</name>
<organism evidence="3 4">
    <name type="scientific">Actinoplanes philippinensis</name>
    <dbReference type="NCBI Taxonomy" id="35752"/>
    <lineage>
        <taxon>Bacteria</taxon>
        <taxon>Bacillati</taxon>
        <taxon>Actinomycetota</taxon>
        <taxon>Actinomycetes</taxon>
        <taxon>Micromonosporales</taxon>
        <taxon>Micromonosporaceae</taxon>
        <taxon>Actinoplanes</taxon>
    </lineage>
</organism>
<evidence type="ECO:0000313" key="3">
    <source>
        <dbReference type="EMBL" id="SFF15130.1"/>
    </source>
</evidence>
<dbReference type="OrthoDB" id="3387849at2"/>
<gene>
    <name evidence="3" type="ORF">SAMN05421541_106427</name>
</gene>
<keyword evidence="1" id="KW-0472">Membrane</keyword>